<dbReference type="EMBL" id="JAANIT010016806">
    <property type="protein sequence ID" value="KAG1520153.1"/>
    <property type="molecule type" value="Genomic_DNA"/>
</dbReference>
<comment type="caution">
    <text evidence="1">The sequence shown here is derived from an EMBL/GenBank/DDBJ whole genome shotgun (WGS) entry which is preliminary data.</text>
</comment>
<organism evidence="1 2">
    <name type="scientific">Rhizopus oryzae</name>
    <name type="common">Mucormycosis agent</name>
    <name type="synonym">Rhizopus arrhizus var. delemar</name>
    <dbReference type="NCBI Taxonomy" id="64495"/>
    <lineage>
        <taxon>Eukaryota</taxon>
        <taxon>Fungi</taxon>
        <taxon>Fungi incertae sedis</taxon>
        <taxon>Mucoromycota</taxon>
        <taxon>Mucoromycotina</taxon>
        <taxon>Mucoromycetes</taxon>
        <taxon>Mucorales</taxon>
        <taxon>Mucorineae</taxon>
        <taxon>Rhizopodaceae</taxon>
        <taxon>Rhizopus</taxon>
    </lineage>
</organism>
<gene>
    <name evidence="1" type="ORF">G6F51_014746</name>
</gene>
<reference evidence="1" key="1">
    <citation type="journal article" date="2020" name="Microb. Genom.">
        <title>Genetic diversity of clinical and environmental Mucorales isolates obtained from an investigation of mucormycosis cases among solid organ transplant recipients.</title>
        <authorList>
            <person name="Nguyen M.H."/>
            <person name="Kaul D."/>
            <person name="Muto C."/>
            <person name="Cheng S.J."/>
            <person name="Richter R.A."/>
            <person name="Bruno V.M."/>
            <person name="Liu G."/>
            <person name="Beyhan S."/>
            <person name="Sundermann A.J."/>
            <person name="Mounaud S."/>
            <person name="Pasculle A.W."/>
            <person name="Nierman W.C."/>
            <person name="Driscoll E."/>
            <person name="Cumbie R."/>
            <person name="Clancy C.J."/>
            <person name="Dupont C.L."/>
        </authorList>
    </citation>
    <scope>NUCLEOTIDE SEQUENCE</scope>
    <source>
        <strain evidence="1">GL16</strain>
    </source>
</reference>
<name>A0A9P6XLW3_RHIOR</name>
<accession>A0A9P6XLW3</accession>
<evidence type="ECO:0000313" key="2">
    <source>
        <dbReference type="Proteomes" id="UP000717996"/>
    </source>
</evidence>
<dbReference type="Proteomes" id="UP000717996">
    <property type="component" value="Unassembled WGS sequence"/>
</dbReference>
<proteinExistence type="predicted"/>
<dbReference type="AlphaFoldDB" id="A0A9P6XLW3"/>
<sequence>MGCSGRAPVTRCAITSPTRGIVAADEAAGAVTGRTPPCSAASCAGLLADVLLRRLDEVDVELLVLDFDGFHAGGAHRRRPVR</sequence>
<protein>
    <submittedName>
        <fullName evidence="1">Uncharacterized protein</fullName>
    </submittedName>
</protein>
<evidence type="ECO:0000313" key="1">
    <source>
        <dbReference type="EMBL" id="KAG1520153.1"/>
    </source>
</evidence>